<evidence type="ECO:0000313" key="2">
    <source>
        <dbReference type="Proteomes" id="UP000076962"/>
    </source>
</evidence>
<gene>
    <name evidence="1" type="ORF">THIOM_000949</name>
</gene>
<keyword evidence="2" id="KW-1185">Reference proteome</keyword>
<name>A0A176S5L4_9GAMM</name>
<dbReference type="Proteomes" id="UP000076962">
    <property type="component" value="Unassembled WGS sequence"/>
</dbReference>
<accession>A0A176S5L4</accession>
<proteinExistence type="predicted"/>
<comment type="caution">
    <text evidence="1">The sequence shown here is derived from an EMBL/GenBank/DDBJ whole genome shotgun (WGS) entry which is preliminary data.</text>
</comment>
<organism evidence="1 2">
    <name type="scientific">Candidatus Thiomargarita nelsonii</name>
    <dbReference type="NCBI Taxonomy" id="1003181"/>
    <lineage>
        <taxon>Bacteria</taxon>
        <taxon>Pseudomonadati</taxon>
        <taxon>Pseudomonadota</taxon>
        <taxon>Gammaproteobacteria</taxon>
        <taxon>Thiotrichales</taxon>
        <taxon>Thiotrichaceae</taxon>
        <taxon>Thiomargarita</taxon>
    </lineage>
</organism>
<dbReference type="Gene3D" id="3.40.50.300">
    <property type="entry name" value="P-loop containing nucleotide triphosphate hydrolases"/>
    <property type="match status" value="1"/>
</dbReference>
<sequence>MILPDLKQQGKTIIAVTHDDKYFYVADRVLKMEYGQLVHYDEGKI</sequence>
<dbReference type="SUPFAM" id="SSF52540">
    <property type="entry name" value="P-loop containing nucleoside triphosphate hydrolases"/>
    <property type="match status" value="1"/>
</dbReference>
<protein>
    <submittedName>
        <fullName evidence="1">Uncharacterized protein</fullName>
    </submittedName>
</protein>
<evidence type="ECO:0000313" key="1">
    <source>
        <dbReference type="EMBL" id="OAD23224.1"/>
    </source>
</evidence>
<dbReference type="AlphaFoldDB" id="A0A176S5L4"/>
<dbReference type="EMBL" id="LUTY01000484">
    <property type="protein sequence ID" value="OAD23224.1"/>
    <property type="molecule type" value="Genomic_DNA"/>
</dbReference>
<reference evidence="1 2" key="1">
    <citation type="submission" date="2016-05" db="EMBL/GenBank/DDBJ databases">
        <title>Single-cell genome of chain-forming Candidatus Thiomargarita nelsonii and comparison to other large sulfur-oxidizing bacteria.</title>
        <authorList>
            <person name="Winkel M."/>
            <person name="Salman V."/>
            <person name="Woyke T."/>
            <person name="Schulz-Vogt H."/>
            <person name="Richter M."/>
            <person name="Flood B."/>
            <person name="Bailey J."/>
            <person name="Amann R."/>
            <person name="Mussmann M."/>
        </authorList>
    </citation>
    <scope>NUCLEOTIDE SEQUENCE [LARGE SCALE GENOMIC DNA]</scope>
    <source>
        <strain evidence="1 2">THI036</strain>
    </source>
</reference>
<dbReference type="InterPro" id="IPR027417">
    <property type="entry name" value="P-loop_NTPase"/>
</dbReference>